<evidence type="ECO:0000259" key="4">
    <source>
        <dbReference type="Pfam" id="PF13377"/>
    </source>
</evidence>
<keyword evidence="2" id="KW-0238">DNA-binding</keyword>
<name>A0A126Q0R5_ALTMA</name>
<dbReference type="InterPro" id="IPR046335">
    <property type="entry name" value="LacI/GalR-like_sensor"/>
</dbReference>
<evidence type="ECO:0000256" key="2">
    <source>
        <dbReference type="ARBA" id="ARBA00023125"/>
    </source>
</evidence>
<evidence type="ECO:0000313" key="5">
    <source>
        <dbReference type="EMBL" id="AMJ98864.1"/>
    </source>
</evidence>
<organism evidence="5 6">
    <name type="scientific">Alteromonas macleodii</name>
    <name type="common">Pseudoalteromonas macleodii</name>
    <dbReference type="NCBI Taxonomy" id="28108"/>
    <lineage>
        <taxon>Bacteria</taxon>
        <taxon>Pseudomonadati</taxon>
        <taxon>Pseudomonadota</taxon>
        <taxon>Gammaproteobacteria</taxon>
        <taxon>Alteromonadales</taxon>
        <taxon>Alteromonadaceae</taxon>
        <taxon>Alteromonas/Salinimonas group</taxon>
        <taxon>Alteromonas</taxon>
    </lineage>
</organism>
<dbReference type="SUPFAM" id="SSF53822">
    <property type="entry name" value="Periplasmic binding protein-like I"/>
    <property type="match status" value="1"/>
</dbReference>
<dbReference type="InterPro" id="IPR028082">
    <property type="entry name" value="Peripla_BP_I"/>
</dbReference>
<keyword evidence="3" id="KW-0804">Transcription</keyword>
<gene>
    <name evidence="5" type="ORF">AVL55_12210</name>
</gene>
<dbReference type="GO" id="GO:0003677">
    <property type="term" value="F:DNA binding"/>
    <property type="evidence" value="ECO:0007669"/>
    <property type="project" value="UniProtKB-KW"/>
</dbReference>
<feature type="domain" description="Transcriptional regulator LacI/GalR-like sensor" evidence="4">
    <location>
        <begin position="5"/>
        <end position="43"/>
    </location>
</feature>
<proteinExistence type="predicted"/>
<accession>A0A126Q0R5</accession>
<evidence type="ECO:0000256" key="1">
    <source>
        <dbReference type="ARBA" id="ARBA00023015"/>
    </source>
</evidence>
<evidence type="ECO:0000313" key="6">
    <source>
        <dbReference type="Proteomes" id="UP000063991"/>
    </source>
</evidence>
<dbReference type="EMBL" id="CP014323">
    <property type="protein sequence ID" value="AMJ98864.1"/>
    <property type="molecule type" value="Genomic_DNA"/>
</dbReference>
<keyword evidence="1" id="KW-0805">Transcription regulation</keyword>
<dbReference type="Pfam" id="PF13377">
    <property type="entry name" value="Peripla_BP_3"/>
    <property type="match status" value="1"/>
</dbReference>
<sequence length="84" mass="9101">MLIQPPQVKAIFANNDEMAAGVLKVAHEMGITVPDELSVAGFDFGNSCATSRAPIIKNDKNAAFYTKEAVLRGWVPNNILNDIK</sequence>
<dbReference type="Gene3D" id="3.40.50.2300">
    <property type="match status" value="1"/>
</dbReference>
<dbReference type="Proteomes" id="UP000063991">
    <property type="component" value="Chromosome"/>
</dbReference>
<protein>
    <recommendedName>
        <fullName evidence="4">Transcriptional regulator LacI/GalR-like sensor domain-containing protein</fullName>
    </recommendedName>
</protein>
<evidence type="ECO:0000256" key="3">
    <source>
        <dbReference type="ARBA" id="ARBA00023163"/>
    </source>
</evidence>
<dbReference type="AlphaFoldDB" id="A0A126Q0R5"/>
<reference evidence="5 6" key="1">
    <citation type="submission" date="2015-12" db="EMBL/GenBank/DDBJ databases">
        <authorList>
            <person name="Shamseldin A."/>
            <person name="Moawad H."/>
            <person name="Abd El-Rahim W.M."/>
            <person name="Sadowsky M.J."/>
        </authorList>
    </citation>
    <scope>NUCLEOTIDE SEQUENCE [LARGE SCALE GENOMIC DNA]</scope>
    <source>
        <strain evidence="5 6">D7</strain>
    </source>
</reference>